<dbReference type="AlphaFoldDB" id="A0AAU8KAC9"/>
<evidence type="ECO:0000313" key="2">
    <source>
        <dbReference type="EMBL" id="XCM84335.1"/>
    </source>
</evidence>
<reference evidence="2" key="1">
    <citation type="submission" date="2024-06" db="EMBL/GenBank/DDBJ databases">
        <title>The genome sequences of Kitasatospora sp. strain HUAS MG31.</title>
        <authorList>
            <person name="Mo P."/>
        </authorList>
    </citation>
    <scope>NUCLEOTIDE SEQUENCE</scope>
    <source>
        <strain evidence="2">HUAS MG31</strain>
        <plasmid evidence="2">punmamed1</plasmid>
    </source>
</reference>
<keyword evidence="1" id="KW-0812">Transmembrane</keyword>
<protein>
    <submittedName>
        <fullName evidence="2">Uncharacterized protein</fullName>
    </submittedName>
</protein>
<gene>
    <name evidence="2" type="ORF">ABWK59_35930</name>
</gene>
<dbReference type="KEGG" id="kcm:ABWK59_35930"/>
<feature type="transmembrane region" description="Helical" evidence="1">
    <location>
        <begin position="62"/>
        <end position="80"/>
    </location>
</feature>
<name>A0AAU8KAC9_9ACTN</name>
<keyword evidence="2" id="KW-0614">Plasmid</keyword>
<keyword evidence="1" id="KW-1133">Transmembrane helix</keyword>
<sequence length="100" mass="9924">MDEIGRAGWFGIGVTTMALAGAAHAVAGTGHILREMTRTSADENRVPAAGGSDLQVDSGPGGWVLFGALVLAGGSIYHVLAGTGTIAKEIVHAGEAVTGP</sequence>
<geneLocation type="plasmid" evidence="2">
    <name>punmamed1</name>
</geneLocation>
<dbReference type="EMBL" id="CP159873">
    <property type="protein sequence ID" value="XCM84335.1"/>
    <property type="molecule type" value="Genomic_DNA"/>
</dbReference>
<feature type="transmembrane region" description="Helical" evidence="1">
    <location>
        <begin position="7"/>
        <end position="27"/>
    </location>
</feature>
<evidence type="ECO:0000256" key="1">
    <source>
        <dbReference type="SAM" id="Phobius"/>
    </source>
</evidence>
<accession>A0AAU8KAC9</accession>
<dbReference type="RefSeq" id="WP_354645268.1">
    <property type="nucleotide sequence ID" value="NZ_CP159873.1"/>
</dbReference>
<keyword evidence="1" id="KW-0472">Membrane</keyword>
<organism evidence="2">
    <name type="scientific">Kitasatospora camelliae</name>
    <dbReference type="NCBI Taxonomy" id="3156397"/>
    <lineage>
        <taxon>Bacteria</taxon>
        <taxon>Bacillati</taxon>
        <taxon>Actinomycetota</taxon>
        <taxon>Actinomycetes</taxon>
        <taxon>Kitasatosporales</taxon>
        <taxon>Streptomycetaceae</taxon>
        <taxon>Kitasatospora</taxon>
    </lineage>
</organism>
<proteinExistence type="predicted"/>